<evidence type="ECO:0000256" key="4">
    <source>
        <dbReference type="ARBA" id="ARBA00022989"/>
    </source>
</evidence>
<name>A0ABR8MRV1_9BACL</name>
<organism evidence="7 8">
    <name type="scientific">Paenibacillus terricola</name>
    <dbReference type="NCBI Taxonomy" id="2763503"/>
    <lineage>
        <taxon>Bacteria</taxon>
        <taxon>Bacillati</taxon>
        <taxon>Bacillota</taxon>
        <taxon>Bacilli</taxon>
        <taxon>Bacillales</taxon>
        <taxon>Paenibacillaceae</taxon>
        <taxon>Paenibacillus</taxon>
    </lineage>
</organism>
<feature type="transmembrane region" description="Helical" evidence="6">
    <location>
        <begin position="40"/>
        <end position="64"/>
    </location>
</feature>
<feature type="transmembrane region" description="Helical" evidence="6">
    <location>
        <begin position="6"/>
        <end position="28"/>
    </location>
</feature>
<keyword evidence="5 6" id="KW-0472">Membrane</keyword>
<feature type="transmembrane region" description="Helical" evidence="6">
    <location>
        <begin position="128"/>
        <end position="149"/>
    </location>
</feature>
<accession>A0ABR8MRV1</accession>
<sequence length="220" mass="23986">MDLQTAVSFIAVAIALTLMPGPDILFVIAQSMSRSARSGIMVALGLCTGLLVHTSLAALGISAIVLSSEAAFTAVKWLGAAYLLYLAWKTWPRKKTTKPTTTTAINTHNDTDQKQDEVTLGTLYRRGIWMNVLNPKVSLFFLALLPQFVSMDKGHVPFQMVQLGLLFIIQALLVFSAASIVAGWLGGSIQRRSNKWNKRLSIIEALIYAALAANLVLLHF</sequence>
<evidence type="ECO:0000256" key="3">
    <source>
        <dbReference type="ARBA" id="ARBA00022692"/>
    </source>
</evidence>
<reference evidence="7 8" key="1">
    <citation type="submission" date="2020-09" db="EMBL/GenBank/DDBJ databases">
        <title>Paenibacillus sp. strain PR3 16S rRNA gene Genome sequencing and assembly.</title>
        <authorList>
            <person name="Kim J."/>
        </authorList>
    </citation>
    <scope>NUCLEOTIDE SEQUENCE [LARGE SCALE GENOMIC DNA]</scope>
    <source>
        <strain evidence="7 8">PR3</strain>
    </source>
</reference>
<dbReference type="Proteomes" id="UP000609346">
    <property type="component" value="Unassembled WGS sequence"/>
</dbReference>
<proteinExistence type="predicted"/>
<gene>
    <name evidence="7" type="ORF">H8B09_06275</name>
</gene>
<evidence type="ECO:0000313" key="8">
    <source>
        <dbReference type="Proteomes" id="UP000609346"/>
    </source>
</evidence>
<feature type="transmembrane region" description="Helical" evidence="6">
    <location>
        <begin position="70"/>
        <end position="88"/>
    </location>
</feature>
<protein>
    <submittedName>
        <fullName evidence="7">LysE family translocator</fullName>
    </submittedName>
</protein>
<dbReference type="Pfam" id="PF01810">
    <property type="entry name" value="LysE"/>
    <property type="match status" value="1"/>
</dbReference>
<dbReference type="InterPro" id="IPR001123">
    <property type="entry name" value="LeuE-type"/>
</dbReference>
<dbReference type="PIRSF" id="PIRSF006324">
    <property type="entry name" value="LeuE"/>
    <property type="match status" value="1"/>
</dbReference>
<evidence type="ECO:0000256" key="2">
    <source>
        <dbReference type="ARBA" id="ARBA00022475"/>
    </source>
</evidence>
<feature type="transmembrane region" description="Helical" evidence="6">
    <location>
        <begin position="161"/>
        <end position="187"/>
    </location>
</feature>
<comment type="subcellular location">
    <subcellularLocation>
        <location evidence="1">Cell membrane</location>
        <topology evidence="1">Multi-pass membrane protein</topology>
    </subcellularLocation>
</comment>
<evidence type="ECO:0000256" key="5">
    <source>
        <dbReference type="ARBA" id="ARBA00023136"/>
    </source>
</evidence>
<evidence type="ECO:0000256" key="1">
    <source>
        <dbReference type="ARBA" id="ARBA00004651"/>
    </source>
</evidence>
<comment type="caution">
    <text evidence="7">The sequence shown here is derived from an EMBL/GenBank/DDBJ whole genome shotgun (WGS) entry which is preliminary data.</text>
</comment>
<keyword evidence="2" id="KW-1003">Cell membrane</keyword>
<dbReference type="PANTHER" id="PTHR30086:SF20">
    <property type="entry name" value="ARGININE EXPORTER PROTEIN ARGO-RELATED"/>
    <property type="match status" value="1"/>
</dbReference>
<dbReference type="PANTHER" id="PTHR30086">
    <property type="entry name" value="ARGININE EXPORTER PROTEIN ARGO"/>
    <property type="match status" value="1"/>
</dbReference>
<evidence type="ECO:0000313" key="7">
    <source>
        <dbReference type="EMBL" id="MBD3918355.1"/>
    </source>
</evidence>
<keyword evidence="3 6" id="KW-0812">Transmembrane</keyword>
<evidence type="ECO:0000256" key="6">
    <source>
        <dbReference type="SAM" id="Phobius"/>
    </source>
</evidence>
<keyword evidence="8" id="KW-1185">Reference proteome</keyword>
<keyword evidence="4 6" id="KW-1133">Transmembrane helix</keyword>
<feature type="transmembrane region" description="Helical" evidence="6">
    <location>
        <begin position="199"/>
        <end position="218"/>
    </location>
</feature>
<dbReference type="EMBL" id="JACXZA010000001">
    <property type="protein sequence ID" value="MBD3918355.1"/>
    <property type="molecule type" value="Genomic_DNA"/>
</dbReference>